<evidence type="ECO:0000256" key="1">
    <source>
        <dbReference type="SAM" id="MobiDB-lite"/>
    </source>
</evidence>
<sequence>MCSTAGTSTSDVSWSRSQAVTASVMRRGDSSRGSASASAEAAAARGDTKMTVSSSASSEDMDDELAVSSRPGVGARSLVFCRHFFGRLGRCAGEGVSLLALASLSGDGVWSCAGSGPASSRGAAWARTAVGAGAGGSEPVGMSALVSAPCTVVPTSACRRTSSTGRTLASSLLRPHESDASGRSERPRLSASARRGGDGGAPGGGGVCAITPSPAAAFELTSVLLAAPFLDAFFLLWADCPLLFFEKGSVLTCAGPFSASTFVLSVTESDTPSLGGDALKILFSEKPLVSRWSGLESLTLILPFDPLTIFPPPFKTPSLTAFLFVWTFPFCFTSFLLLFKIISKVSFSVLSSAKSFPVPFEISKR</sequence>
<accession>A0AAV7XLH3</accession>
<evidence type="ECO:0000256" key="2">
    <source>
        <dbReference type="SAM" id="Phobius"/>
    </source>
</evidence>
<keyword evidence="2" id="KW-0812">Transmembrane</keyword>
<keyword evidence="2" id="KW-0472">Membrane</keyword>
<feature type="region of interest" description="Disordered" evidence="1">
    <location>
        <begin position="1"/>
        <end position="63"/>
    </location>
</feature>
<comment type="caution">
    <text evidence="3">The sequence shown here is derived from an EMBL/GenBank/DDBJ whole genome shotgun (WGS) entry which is preliminary data.</text>
</comment>
<evidence type="ECO:0000313" key="4">
    <source>
        <dbReference type="Proteomes" id="UP001075354"/>
    </source>
</evidence>
<feature type="transmembrane region" description="Helical" evidence="2">
    <location>
        <begin position="319"/>
        <end position="339"/>
    </location>
</feature>
<dbReference type="Proteomes" id="UP001075354">
    <property type="component" value="Chromosome 8"/>
</dbReference>
<feature type="region of interest" description="Disordered" evidence="1">
    <location>
        <begin position="163"/>
        <end position="205"/>
    </location>
</feature>
<feature type="compositionally biased region" description="Polar residues" evidence="1">
    <location>
        <begin position="1"/>
        <end position="21"/>
    </location>
</feature>
<organism evidence="3 4">
    <name type="scientific">Megalurothrips usitatus</name>
    <name type="common">bean blossom thrips</name>
    <dbReference type="NCBI Taxonomy" id="439358"/>
    <lineage>
        <taxon>Eukaryota</taxon>
        <taxon>Metazoa</taxon>
        <taxon>Ecdysozoa</taxon>
        <taxon>Arthropoda</taxon>
        <taxon>Hexapoda</taxon>
        <taxon>Insecta</taxon>
        <taxon>Pterygota</taxon>
        <taxon>Neoptera</taxon>
        <taxon>Paraneoptera</taxon>
        <taxon>Thysanoptera</taxon>
        <taxon>Terebrantia</taxon>
        <taxon>Thripoidea</taxon>
        <taxon>Thripidae</taxon>
        <taxon>Megalurothrips</taxon>
    </lineage>
</organism>
<feature type="compositionally biased region" description="Basic and acidic residues" evidence="1">
    <location>
        <begin position="174"/>
        <end position="188"/>
    </location>
</feature>
<evidence type="ECO:0000313" key="3">
    <source>
        <dbReference type="EMBL" id="KAJ1525464.1"/>
    </source>
</evidence>
<gene>
    <name evidence="3" type="ORF">ONE63_010274</name>
</gene>
<keyword evidence="4" id="KW-1185">Reference proteome</keyword>
<name>A0AAV7XLH3_9NEOP</name>
<protein>
    <submittedName>
        <fullName evidence="3">Uncharacterized protein</fullName>
    </submittedName>
</protein>
<dbReference type="AlphaFoldDB" id="A0AAV7XLH3"/>
<keyword evidence="2" id="KW-1133">Transmembrane helix</keyword>
<dbReference type="EMBL" id="JAPTSV010000008">
    <property type="protein sequence ID" value="KAJ1525464.1"/>
    <property type="molecule type" value="Genomic_DNA"/>
</dbReference>
<proteinExistence type="predicted"/>
<feature type="compositionally biased region" description="Low complexity" evidence="1">
    <location>
        <begin position="31"/>
        <end position="45"/>
    </location>
</feature>
<reference evidence="3" key="1">
    <citation type="submission" date="2022-12" db="EMBL/GenBank/DDBJ databases">
        <title>Chromosome-level genome assembly of the bean flower thrips Megalurothrips usitatus.</title>
        <authorList>
            <person name="Ma L."/>
            <person name="Liu Q."/>
            <person name="Li H."/>
            <person name="Cai W."/>
        </authorList>
    </citation>
    <scope>NUCLEOTIDE SEQUENCE</scope>
    <source>
        <strain evidence="3">Cailab_2022a</strain>
    </source>
</reference>